<dbReference type="GeneID" id="83003050"/>
<dbReference type="STRING" id="1776384.GCA_900086585_00643"/>
<feature type="transmembrane region" description="Helical" evidence="1">
    <location>
        <begin position="44"/>
        <end position="67"/>
    </location>
</feature>
<reference evidence="2 3" key="1">
    <citation type="submission" date="2018-08" db="EMBL/GenBank/DDBJ databases">
        <title>A genome reference for cultivated species of the human gut microbiota.</title>
        <authorList>
            <person name="Zou Y."/>
            <person name="Xue W."/>
            <person name="Luo G."/>
        </authorList>
    </citation>
    <scope>NUCLEOTIDE SEQUENCE [LARGE SCALE GENOMIC DNA]</scope>
    <source>
        <strain evidence="2 3">AM07-24</strain>
    </source>
</reference>
<feature type="transmembrane region" description="Helical" evidence="1">
    <location>
        <begin position="137"/>
        <end position="155"/>
    </location>
</feature>
<dbReference type="Proteomes" id="UP000284841">
    <property type="component" value="Unassembled WGS sequence"/>
</dbReference>
<dbReference type="OrthoDB" id="9913408at2"/>
<protein>
    <submittedName>
        <fullName evidence="2">Uncharacterized protein</fullName>
    </submittedName>
</protein>
<keyword evidence="1" id="KW-0472">Membrane</keyword>
<evidence type="ECO:0000313" key="3">
    <source>
        <dbReference type="Proteomes" id="UP000284841"/>
    </source>
</evidence>
<keyword evidence="1" id="KW-1133">Transmembrane helix</keyword>
<gene>
    <name evidence="2" type="ORF">DW099_10825</name>
</gene>
<organism evidence="2 3">
    <name type="scientific">Emergencia timonensis</name>
    <dbReference type="NCBI Taxonomy" id="1776384"/>
    <lineage>
        <taxon>Bacteria</taxon>
        <taxon>Bacillati</taxon>
        <taxon>Bacillota</taxon>
        <taxon>Clostridia</taxon>
        <taxon>Peptostreptococcales</taxon>
        <taxon>Anaerovoracaceae</taxon>
        <taxon>Emergencia</taxon>
    </lineage>
</organism>
<comment type="caution">
    <text evidence="2">The sequence shown here is derived from an EMBL/GenBank/DDBJ whole genome shotgun (WGS) entry which is preliminary data.</text>
</comment>
<feature type="transmembrane region" description="Helical" evidence="1">
    <location>
        <begin position="79"/>
        <end position="98"/>
    </location>
</feature>
<keyword evidence="1" id="KW-0812">Transmembrane</keyword>
<feature type="transmembrane region" description="Helical" evidence="1">
    <location>
        <begin position="6"/>
        <end position="32"/>
    </location>
</feature>
<name>A0A415E0M9_9FIRM</name>
<dbReference type="AlphaFoldDB" id="A0A415E0M9"/>
<proteinExistence type="predicted"/>
<accession>A0A415E0M9</accession>
<dbReference type="RefSeq" id="WP_067533810.1">
    <property type="nucleotide sequence ID" value="NZ_AP025567.1"/>
</dbReference>
<feature type="transmembrane region" description="Helical" evidence="1">
    <location>
        <begin position="110"/>
        <end position="131"/>
    </location>
</feature>
<evidence type="ECO:0000256" key="1">
    <source>
        <dbReference type="SAM" id="Phobius"/>
    </source>
</evidence>
<dbReference type="EMBL" id="QRMS01000003">
    <property type="protein sequence ID" value="RHJ87189.1"/>
    <property type="molecule type" value="Genomic_DNA"/>
</dbReference>
<evidence type="ECO:0000313" key="2">
    <source>
        <dbReference type="EMBL" id="RHJ87189.1"/>
    </source>
</evidence>
<keyword evidence="3" id="KW-1185">Reference proteome</keyword>
<sequence>MLKIFVGIVLLCFSFGDYLQFLVPLAGAVVIARQLIQMRRLDDSFNTAIVGAVVFAAYEVISMVLYLLPIYETGNFSSYLYTGKIIISSLLLLALYVAFHRGYSRKVFGIFGIICMNVGTAAVVLVTPVFNLGYDEITKAMAVLVYAFIFGYIGSDMRMMHLSEA</sequence>